<dbReference type="RefSeq" id="WP_076400251.1">
    <property type="nucleotide sequence ID" value="NZ_CYSF01000007.1"/>
</dbReference>
<dbReference type="Pfam" id="PF06904">
    <property type="entry name" value="Extensin-like_C"/>
    <property type="match status" value="1"/>
</dbReference>
<name>A0A0P1GPK0_9RHOB</name>
<evidence type="ECO:0000313" key="3">
    <source>
        <dbReference type="Proteomes" id="UP000051681"/>
    </source>
</evidence>
<gene>
    <name evidence="2" type="ORF">TM5383_01707</name>
</gene>
<accession>A0A0P1GPK0</accession>
<protein>
    <recommendedName>
        <fullName evidence="1">Extensin-like C-terminal domain-containing protein</fullName>
    </recommendedName>
</protein>
<dbReference type="EMBL" id="CYSF01000007">
    <property type="protein sequence ID" value="CUH84496.1"/>
    <property type="molecule type" value="Genomic_DNA"/>
</dbReference>
<evidence type="ECO:0000259" key="1">
    <source>
        <dbReference type="Pfam" id="PF06904"/>
    </source>
</evidence>
<sequence length="157" mass="17144">MPGKLRGCGVKNAIRLREVAGVTLSQPSVMECGTAKALKKWVENGLKPAVGRTGGGVSSLTIYGHYVCRTRNHRKGAKISEHGKGKAIDIGAIKLQNGQSLSVLKDWNKRREGRILKKAHRAACGPFGTVLGPDADKYHKDHFHFDTARHRSGSYCR</sequence>
<proteinExistence type="predicted"/>
<dbReference type="AlphaFoldDB" id="A0A0P1GPK0"/>
<dbReference type="InterPro" id="IPR009683">
    <property type="entry name" value="Extensin-like_C"/>
</dbReference>
<evidence type="ECO:0000313" key="2">
    <source>
        <dbReference type="EMBL" id="CUH84496.1"/>
    </source>
</evidence>
<dbReference type="STRING" id="340021.TM5383_01707"/>
<dbReference type="SUPFAM" id="SSF55166">
    <property type="entry name" value="Hedgehog/DD-peptidase"/>
    <property type="match status" value="1"/>
</dbReference>
<keyword evidence="3" id="KW-1185">Reference proteome</keyword>
<dbReference type="Proteomes" id="UP000051681">
    <property type="component" value="Unassembled WGS sequence"/>
</dbReference>
<reference evidence="2 3" key="1">
    <citation type="submission" date="2015-09" db="EMBL/GenBank/DDBJ databases">
        <authorList>
            <consortium name="Swine Surveillance"/>
        </authorList>
    </citation>
    <scope>NUCLEOTIDE SEQUENCE [LARGE SCALE GENOMIC DNA]</scope>
    <source>
        <strain evidence="2 3">CECT 8383</strain>
    </source>
</reference>
<dbReference type="InterPro" id="IPR009045">
    <property type="entry name" value="Zn_M74/Hedgehog-like"/>
</dbReference>
<organism evidence="2 3">
    <name type="scientific">Thalassovita mediterranea</name>
    <dbReference type="NCBI Taxonomy" id="340021"/>
    <lineage>
        <taxon>Bacteria</taxon>
        <taxon>Pseudomonadati</taxon>
        <taxon>Pseudomonadota</taxon>
        <taxon>Alphaproteobacteria</taxon>
        <taxon>Rhodobacterales</taxon>
        <taxon>Roseobacteraceae</taxon>
        <taxon>Thalassovita</taxon>
    </lineage>
</organism>
<feature type="domain" description="Extensin-like C-terminal" evidence="1">
    <location>
        <begin position="6"/>
        <end position="157"/>
    </location>
</feature>